<organism evidence="2 3">
    <name type="scientific">Munia coronavirus HKU13</name>
    <dbReference type="NCBI Taxonomy" id="1297661"/>
    <lineage>
        <taxon>Viruses</taxon>
        <taxon>Riboviria</taxon>
        <taxon>Orthornavirae</taxon>
        <taxon>Pisuviricota</taxon>
        <taxon>Pisoniviricetes</taxon>
        <taxon>Nidovirales</taxon>
        <taxon>Cornidovirineae</taxon>
        <taxon>Coronaviridae</taxon>
        <taxon>Orthocoronavirinae</taxon>
        <taxon>Deltacoronavirus</taxon>
        <taxon>Buldecovirus</taxon>
        <taxon>Deltacoronavirus lonchurae</taxon>
    </lineage>
</organism>
<gene>
    <name evidence="2" type="primary">NS7c</name>
</gene>
<evidence type="ECO:0000256" key="1">
    <source>
        <dbReference type="SAM" id="Phobius"/>
    </source>
</evidence>
<dbReference type="KEGG" id="vg:7040233"/>
<accession>B6VDZ4</accession>
<reference evidence="2 3" key="1">
    <citation type="journal article" date="2009" name="J. Virol.">
        <title>Comparative analysis of complete genome sequences of three avian coronaviruses reveals a novel group 3c coronavirus.</title>
        <authorList>
            <person name="Woo P.C."/>
            <person name="Lau S.K."/>
            <person name="Lam C.S."/>
            <person name="Lai K.K."/>
            <person name="Huang Y."/>
            <person name="Lee P."/>
            <person name="Luk G.S."/>
            <person name="Dyrting K.C."/>
            <person name="Chan K.H."/>
            <person name="Yuen K.Y."/>
        </authorList>
    </citation>
    <scope>NUCLEOTIDE SEQUENCE [LARGE SCALE GENOMIC DNA]</scope>
    <source>
        <strain evidence="2">HKU13-3514</strain>
    </source>
</reference>
<keyword evidence="3" id="KW-1185">Reference proteome</keyword>
<dbReference type="EMBL" id="FJ376622">
    <property type="protein sequence ID" value="ACJ12069.1"/>
    <property type="molecule type" value="Genomic_RNA"/>
</dbReference>
<feature type="transmembrane region" description="Helical" evidence="1">
    <location>
        <begin position="7"/>
        <end position="25"/>
    </location>
</feature>
<feature type="transmembrane region" description="Helical" evidence="1">
    <location>
        <begin position="31"/>
        <end position="47"/>
    </location>
</feature>
<keyword evidence="1" id="KW-0812">Transmembrane</keyword>
<sequence>MISIGYYFITTITMLIFGTCDPVVAEHLGPLIDLEIFGFLAFIYYFWNFRPRKIQLYKPESQSEGATMQTRAGYSCTESHLDNCQCKKDNYTI</sequence>
<name>B6VDZ4_9NIDO</name>
<protein>
    <submittedName>
        <fullName evidence="2">Nonstructural protein</fullName>
    </submittedName>
</protein>
<keyword evidence="1" id="KW-0472">Membrane</keyword>
<dbReference type="RefSeq" id="YP_002308513.1">
    <property type="nucleotide sequence ID" value="NC_011550.1"/>
</dbReference>
<keyword evidence="1" id="KW-1133">Transmembrane helix</keyword>
<dbReference type="Proteomes" id="UP000103579">
    <property type="component" value="Segment"/>
</dbReference>
<proteinExistence type="predicted"/>
<evidence type="ECO:0000313" key="3">
    <source>
        <dbReference type="Proteomes" id="UP000103579"/>
    </source>
</evidence>
<dbReference type="OrthoDB" id="36684at10239"/>
<dbReference type="GeneID" id="7040233"/>
<evidence type="ECO:0000313" key="2">
    <source>
        <dbReference type="EMBL" id="ACJ12069.1"/>
    </source>
</evidence>